<evidence type="ECO:0000256" key="1">
    <source>
        <dbReference type="SAM" id="MobiDB-lite"/>
    </source>
</evidence>
<feature type="region of interest" description="Disordered" evidence="1">
    <location>
        <begin position="405"/>
        <end position="469"/>
    </location>
</feature>
<proteinExistence type="predicted"/>
<reference evidence="2 3" key="1">
    <citation type="journal article" date="2023" name="IScience">
        <title>Expanded male sex-determining region conserved during the evolution of homothallism in the green alga Volvox.</title>
        <authorList>
            <person name="Yamamoto K."/>
            <person name="Matsuzaki R."/>
            <person name="Mahakham W."/>
            <person name="Heman W."/>
            <person name="Sekimoto H."/>
            <person name="Kawachi M."/>
            <person name="Minakuchi Y."/>
            <person name="Toyoda A."/>
            <person name="Nozaki H."/>
        </authorList>
    </citation>
    <scope>NUCLEOTIDE SEQUENCE [LARGE SCALE GENOMIC DNA]</scope>
    <source>
        <strain evidence="2 3">NIES-4468</strain>
    </source>
</reference>
<feature type="compositionally biased region" description="Low complexity" evidence="1">
    <location>
        <begin position="814"/>
        <end position="834"/>
    </location>
</feature>
<feature type="region of interest" description="Disordered" evidence="1">
    <location>
        <begin position="874"/>
        <end position="965"/>
    </location>
</feature>
<accession>A0ABQ5S864</accession>
<evidence type="ECO:0000313" key="2">
    <source>
        <dbReference type="EMBL" id="GLI66123.1"/>
    </source>
</evidence>
<feature type="compositionally biased region" description="Polar residues" evidence="1">
    <location>
        <begin position="578"/>
        <end position="587"/>
    </location>
</feature>
<feature type="region of interest" description="Disordered" evidence="1">
    <location>
        <begin position="530"/>
        <end position="587"/>
    </location>
</feature>
<feature type="region of interest" description="Disordered" evidence="1">
    <location>
        <begin position="645"/>
        <end position="688"/>
    </location>
</feature>
<feature type="compositionally biased region" description="Polar residues" evidence="1">
    <location>
        <begin position="836"/>
        <end position="855"/>
    </location>
</feature>
<protein>
    <recommendedName>
        <fullName evidence="4">RRM domain-containing protein</fullName>
    </recommendedName>
</protein>
<comment type="caution">
    <text evidence="2">The sequence shown here is derived from an EMBL/GenBank/DDBJ whole genome shotgun (WGS) entry which is preliminary data.</text>
</comment>
<gene>
    <name evidence="2" type="ORF">VaNZ11_009852</name>
</gene>
<dbReference type="Proteomes" id="UP001165090">
    <property type="component" value="Unassembled WGS sequence"/>
</dbReference>
<feature type="region of interest" description="Disordered" evidence="1">
    <location>
        <begin position="781"/>
        <end position="855"/>
    </location>
</feature>
<name>A0ABQ5S864_9CHLO</name>
<feature type="region of interest" description="Disordered" evidence="1">
    <location>
        <begin position="490"/>
        <end position="511"/>
    </location>
</feature>
<organism evidence="2 3">
    <name type="scientific">Volvox africanus</name>
    <dbReference type="NCBI Taxonomy" id="51714"/>
    <lineage>
        <taxon>Eukaryota</taxon>
        <taxon>Viridiplantae</taxon>
        <taxon>Chlorophyta</taxon>
        <taxon>core chlorophytes</taxon>
        <taxon>Chlorophyceae</taxon>
        <taxon>CS clade</taxon>
        <taxon>Chlamydomonadales</taxon>
        <taxon>Volvocaceae</taxon>
        <taxon>Volvox</taxon>
    </lineage>
</organism>
<feature type="compositionally biased region" description="Low complexity" evidence="1">
    <location>
        <begin position="901"/>
        <end position="910"/>
    </location>
</feature>
<feature type="compositionally biased region" description="Polar residues" evidence="1">
    <location>
        <begin position="666"/>
        <end position="679"/>
    </location>
</feature>
<feature type="compositionally biased region" description="Polar residues" evidence="1">
    <location>
        <begin position="795"/>
        <end position="808"/>
    </location>
</feature>
<feature type="compositionally biased region" description="Low complexity" evidence="1">
    <location>
        <begin position="405"/>
        <end position="421"/>
    </location>
</feature>
<feature type="region of interest" description="Disordered" evidence="1">
    <location>
        <begin position="1095"/>
        <end position="1121"/>
    </location>
</feature>
<feature type="compositionally biased region" description="Polar residues" evidence="1">
    <location>
        <begin position="911"/>
        <end position="928"/>
    </location>
</feature>
<evidence type="ECO:0000313" key="3">
    <source>
        <dbReference type="Proteomes" id="UP001165090"/>
    </source>
</evidence>
<feature type="compositionally biased region" description="Gly residues" evidence="1">
    <location>
        <begin position="1419"/>
        <end position="1438"/>
    </location>
</feature>
<sequence length="1478" mass="153778">MGSGDAGGVLVSPAPASMAPLTTAVGRLLEPELIALSSHGGHHLFINRIPPRLPKEDVEKIILAQLRLHPFVLQVSKCSVIPQNSLKNKGYGFITLDGSPSPTDLDAIADSLNNKLQVGCRTLGVRVCTDCHSACYGEDDGCASSSSRCSTPPNEPASFDLPDAQPRGAIELSSGNDIEAAAAVKGDVLCLAEQGSAHASMMGAQVPQADILQNAVTVLVKQNFAGPASVGGQGLRRRKAARQDEPRLYSENGRYHLPQHHHLVQSQAYQSYGGQEDSRWRGGKGLYNGNNSAYAAGRQRLKIAESGPSTTAFGEVAPRISRAPGVQAREGDVLERETGIPDSCDLPQLLSQPVAPLQSTMPLQQQHSVSIMKQEQEQLVLSAAAPQNAGDCGVNGAMVSPRSISSYSSASGSVLGSTSNSAPGSVTGSGSRSASGQMSRSSVGGWCGGDADERAVASSGPNPQELVGVSSAGTDADIAAAADRVSDSYSFNQQSLSSRQHQPLQRQVQGTPQRPAIVNEVQGHSDVADDALASAPPHSPSKHDHPASGAMSLQQEQQQGIQQAPPSQAQVQRRHVHTQPQQVSAQSFGFVARRSRSPTHEARSVPTVAMAEQMSAGSQGHLGRGQVIAVQPSPAAQMQSTALSSTQQTSGFRTGIPAHSHVHSASAPTPSSRNLQQVPPQGRHRSTFHRQQPKLMQGGPYAYMMASSAGSGGDGIGGGSGTQRSGFGGGDFQAYGSAYTRLQRPCPVQIVDEAEMQVSGYGCQREGPSSAWEGTESAVVEGPGINMDRRGSYPGGQSSTRQYFATRSQPPPAQYRQPQQPQHQLVPPQQSPHPMSFTQQSRVVSYQSNCASGPGSQPLQQLLLAQAARLPAQQQASGLHFHPLPPPLSQQQQPTGICFSQHPQQQFQPQEEVTSFGQSPYQRHQQPQLGREGQQPVKHPQPLPLHPSQAQQRPPQGSLLQQLSQPQQSLCVRGFEAHAMGVPQPQLLPSTQMLSSSCVPPPMTSTGAGLMKLQLQLMGNSEVGSDGYRLTDSAPNETSIPAGFVHWQMGNLDTEYDLRECSSRMGKPQLTITATKETLTAAAATSMLKVQSADLPLGRSSSDGVQDPGAESTDSGDLDPLDLEPMILQLLENEDDDGCSGVGSRQLSAESSQQQYPHHHLHYLQSNAVQQQPKLQQQAVGTSARLGVVPASATLQLSPLVAMPAAGADSYKYGHHQGHQPRHHHQQQQLGFTTRMAVGACGGTSGGVTVAWAHTTTKSYTDGGGNGSGVDATASAGTATAGALATSSLNRVVALSYGGAGMMPSGPVAGGALHATTVPLHEQLTAAPSPTVTAEPSWGMGRGDMGPSHPGVGMVGSFPGPDAYGGVAAGVAHRLGPGAGGSRAPPLVANGSFGPGGRGFGQRGSRHHAGRIPMAHASYGGGRGSGPRGGAMGTAGMGAVTGGGRNKGGGAGGFEAQGLVSGSLPNASLLAVMQRLNT</sequence>
<dbReference type="EMBL" id="BSDZ01000028">
    <property type="protein sequence ID" value="GLI66123.1"/>
    <property type="molecule type" value="Genomic_DNA"/>
</dbReference>
<evidence type="ECO:0008006" key="4">
    <source>
        <dbReference type="Google" id="ProtNLM"/>
    </source>
</evidence>
<feature type="compositionally biased region" description="Low complexity" evidence="1">
    <location>
        <begin position="428"/>
        <end position="444"/>
    </location>
</feature>
<keyword evidence="3" id="KW-1185">Reference proteome</keyword>
<dbReference type="CDD" id="cd00590">
    <property type="entry name" value="RRM_SF"/>
    <property type="match status" value="1"/>
</dbReference>
<feature type="compositionally biased region" description="Low complexity" evidence="1">
    <location>
        <begin position="554"/>
        <end position="570"/>
    </location>
</feature>
<feature type="compositionally biased region" description="Low complexity" evidence="1">
    <location>
        <begin position="951"/>
        <end position="965"/>
    </location>
</feature>
<feature type="region of interest" description="Disordered" evidence="1">
    <location>
        <begin position="1417"/>
        <end position="1438"/>
    </location>
</feature>